<keyword evidence="1" id="KW-1133">Transmembrane helix</keyword>
<name>A0ABU2D518_9EURY</name>
<gene>
    <name evidence="2" type="ORF">RG963_15025</name>
</gene>
<accession>A0ABU2D518</accession>
<sequence length="86" mass="9638">MKSSGNIRKGIRKCIRKGIEEIFAGMKTGEFGFLGSFLLSLFSVFLSFFSKPLEVFSSGGDMWTRTSQKPCKILKNQKSDSSMEMP</sequence>
<reference evidence="3" key="1">
    <citation type="submission" date="2023-07" db="EMBL/GenBank/DDBJ databases">
        <title>Whole-genome sequencing of a new Methanosarcina sp. Z-7115.</title>
        <authorList>
            <person name="Zhilina T.N."/>
            <person name="Merkel A.Y."/>
        </authorList>
    </citation>
    <scope>NUCLEOTIDE SEQUENCE [LARGE SCALE GENOMIC DNA]</scope>
    <source>
        <strain evidence="3">Z-7115</strain>
    </source>
</reference>
<comment type="caution">
    <text evidence="2">The sequence shown here is derived from an EMBL/GenBank/DDBJ whole genome shotgun (WGS) entry which is preliminary data.</text>
</comment>
<keyword evidence="3" id="KW-1185">Reference proteome</keyword>
<evidence type="ECO:0000256" key="1">
    <source>
        <dbReference type="SAM" id="Phobius"/>
    </source>
</evidence>
<keyword evidence="1" id="KW-0812">Transmembrane</keyword>
<feature type="transmembrane region" description="Helical" evidence="1">
    <location>
        <begin position="31"/>
        <end position="49"/>
    </location>
</feature>
<evidence type="ECO:0000313" key="3">
    <source>
        <dbReference type="Proteomes" id="UP001246244"/>
    </source>
</evidence>
<evidence type="ECO:0000313" key="2">
    <source>
        <dbReference type="EMBL" id="MDR7667063.1"/>
    </source>
</evidence>
<proteinExistence type="predicted"/>
<keyword evidence="1" id="KW-0472">Membrane</keyword>
<organism evidence="2 3">
    <name type="scientific">Methanosarcina baikalica</name>
    <dbReference type="NCBI Taxonomy" id="3073890"/>
    <lineage>
        <taxon>Archaea</taxon>
        <taxon>Methanobacteriati</taxon>
        <taxon>Methanobacteriota</taxon>
        <taxon>Stenosarchaea group</taxon>
        <taxon>Methanomicrobia</taxon>
        <taxon>Methanosarcinales</taxon>
        <taxon>Methanosarcinaceae</taxon>
        <taxon>Methanosarcina</taxon>
    </lineage>
</organism>
<dbReference type="EMBL" id="JAVKPK010000087">
    <property type="protein sequence ID" value="MDR7667063.1"/>
    <property type="molecule type" value="Genomic_DNA"/>
</dbReference>
<dbReference type="RefSeq" id="WP_310577092.1">
    <property type="nucleotide sequence ID" value="NZ_JAVKPK010000087.1"/>
</dbReference>
<dbReference type="Proteomes" id="UP001246244">
    <property type="component" value="Unassembled WGS sequence"/>
</dbReference>
<protein>
    <submittedName>
        <fullName evidence="2">Uncharacterized protein</fullName>
    </submittedName>
</protein>